<dbReference type="SUPFAM" id="SSF48498">
    <property type="entry name" value="Tetracyclin repressor-like, C-terminal domain"/>
    <property type="match status" value="1"/>
</dbReference>
<dbReference type="GO" id="GO:0000976">
    <property type="term" value="F:transcription cis-regulatory region binding"/>
    <property type="evidence" value="ECO:0007669"/>
    <property type="project" value="TreeGrafter"/>
</dbReference>
<dbReference type="InterPro" id="IPR050109">
    <property type="entry name" value="HTH-type_TetR-like_transc_reg"/>
</dbReference>
<dbReference type="OrthoDB" id="9796019at2"/>
<evidence type="ECO:0000256" key="2">
    <source>
        <dbReference type="ARBA" id="ARBA00023125"/>
    </source>
</evidence>
<dbReference type="InterPro" id="IPR011075">
    <property type="entry name" value="TetR_C"/>
</dbReference>
<dbReference type="InterPro" id="IPR001647">
    <property type="entry name" value="HTH_TetR"/>
</dbReference>
<dbReference type="PANTHER" id="PTHR30055">
    <property type="entry name" value="HTH-TYPE TRANSCRIPTIONAL REGULATOR RUTR"/>
    <property type="match status" value="1"/>
</dbReference>
<keyword evidence="1" id="KW-0805">Transcription regulation</keyword>
<dbReference type="InterPro" id="IPR036271">
    <property type="entry name" value="Tet_transcr_reg_TetR-rel_C_sf"/>
</dbReference>
<evidence type="ECO:0000259" key="6">
    <source>
        <dbReference type="PROSITE" id="PS50977"/>
    </source>
</evidence>
<keyword evidence="3" id="KW-0804">Transcription</keyword>
<name>A0A3M8K5W7_9CORY</name>
<dbReference type="SUPFAM" id="SSF46689">
    <property type="entry name" value="Homeodomain-like"/>
    <property type="match status" value="1"/>
</dbReference>
<dbReference type="InterPro" id="IPR009057">
    <property type="entry name" value="Homeodomain-like_sf"/>
</dbReference>
<dbReference type="GO" id="GO:0003700">
    <property type="term" value="F:DNA-binding transcription factor activity"/>
    <property type="evidence" value="ECO:0007669"/>
    <property type="project" value="TreeGrafter"/>
</dbReference>
<feature type="domain" description="HTH tetR-type" evidence="6">
    <location>
        <begin position="24"/>
        <end position="84"/>
    </location>
</feature>
<evidence type="ECO:0000256" key="3">
    <source>
        <dbReference type="ARBA" id="ARBA00023163"/>
    </source>
</evidence>
<feature type="region of interest" description="Disordered" evidence="5">
    <location>
        <begin position="1"/>
        <end position="23"/>
    </location>
</feature>
<dbReference type="Gene3D" id="1.10.357.10">
    <property type="entry name" value="Tetracycline Repressor, domain 2"/>
    <property type="match status" value="1"/>
</dbReference>
<reference evidence="7 8" key="1">
    <citation type="submission" date="2018-02" db="EMBL/GenBank/DDBJ databases">
        <title>Corynebacterium alimpuense sp. nov., a marine obligate actinomycete isolated from sediments of Valparaiso bay, Chile.</title>
        <authorList>
            <person name="Claverias F."/>
            <person name="Gonzales-Siles L."/>
            <person name="Salva-Serra F."/>
            <person name="Inganaes E."/>
            <person name="Molin K."/>
            <person name="Cumsille A."/>
            <person name="Undabarrena A."/>
            <person name="Couve E."/>
            <person name="Moore E.R.B."/>
            <person name="Gomila M."/>
            <person name="Camara B."/>
        </authorList>
    </citation>
    <scope>NUCLEOTIDE SEQUENCE [LARGE SCALE GENOMIC DNA]</scope>
    <source>
        <strain evidence="7 8">CCUG 69366</strain>
    </source>
</reference>
<dbReference type="Pfam" id="PF00440">
    <property type="entry name" value="TetR_N"/>
    <property type="match status" value="1"/>
</dbReference>
<dbReference type="PRINTS" id="PR00455">
    <property type="entry name" value="HTHTETR"/>
</dbReference>
<evidence type="ECO:0000256" key="5">
    <source>
        <dbReference type="SAM" id="MobiDB-lite"/>
    </source>
</evidence>
<dbReference type="AlphaFoldDB" id="A0A3M8K5W7"/>
<proteinExistence type="predicted"/>
<evidence type="ECO:0000256" key="4">
    <source>
        <dbReference type="PROSITE-ProRule" id="PRU00335"/>
    </source>
</evidence>
<feature type="DNA-binding region" description="H-T-H motif" evidence="4">
    <location>
        <begin position="47"/>
        <end position="66"/>
    </location>
</feature>
<gene>
    <name evidence="7" type="ORF">C5L39_09055</name>
</gene>
<organism evidence="7 8">
    <name type="scientific">Corynebacterium alimapuense</name>
    <dbReference type="NCBI Taxonomy" id="1576874"/>
    <lineage>
        <taxon>Bacteria</taxon>
        <taxon>Bacillati</taxon>
        <taxon>Actinomycetota</taxon>
        <taxon>Actinomycetes</taxon>
        <taxon>Mycobacteriales</taxon>
        <taxon>Corynebacteriaceae</taxon>
        <taxon>Corynebacterium</taxon>
    </lineage>
</organism>
<dbReference type="Pfam" id="PF16859">
    <property type="entry name" value="TetR_C_11"/>
    <property type="match status" value="1"/>
</dbReference>
<keyword evidence="8" id="KW-1185">Reference proteome</keyword>
<dbReference type="EMBL" id="PTJO01000005">
    <property type="protein sequence ID" value="RNE48623.1"/>
    <property type="molecule type" value="Genomic_DNA"/>
</dbReference>
<evidence type="ECO:0000313" key="7">
    <source>
        <dbReference type="EMBL" id="RNE48623.1"/>
    </source>
</evidence>
<dbReference type="RefSeq" id="WP_123048555.1">
    <property type="nucleotide sequence ID" value="NZ_PTJO01000005.1"/>
</dbReference>
<keyword evidence="2 4" id="KW-0238">DNA-binding</keyword>
<evidence type="ECO:0000313" key="8">
    <source>
        <dbReference type="Proteomes" id="UP000266975"/>
    </source>
</evidence>
<sequence>MSNSVELDQLKPQPKQTAGRPSDNKLTARILSSAAALLNERGYAMLTIEQVARDAGCGKAAIYRRYPGKPELVAAVFQKYTEMGEEPDTGSVRDDLLAHALQNRQNQEGISFAHGRALHAMLEPEVFPILWESIFQDRHQRGLGIIARGVERGELPQDVDADVLLDSIAGLTLYRYSVKNTYTHDLHYQSVINALVAHPPRIIENDS</sequence>
<dbReference type="Gene3D" id="1.10.10.60">
    <property type="entry name" value="Homeodomain-like"/>
    <property type="match status" value="1"/>
</dbReference>
<dbReference type="Proteomes" id="UP000266975">
    <property type="component" value="Unassembled WGS sequence"/>
</dbReference>
<evidence type="ECO:0000256" key="1">
    <source>
        <dbReference type="ARBA" id="ARBA00023015"/>
    </source>
</evidence>
<protein>
    <recommendedName>
        <fullName evidence="6">HTH tetR-type domain-containing protein</fullName>
    </recommendedName>
</protein>
<dbReference type="PROSITE" id="PS50977">
    <property type="entry name" value="HTH_TETR_2"/>
    <property type="match status" value="1"/>
</dbReference>
<dbReference type="PANTHER" id="PTHR30055:SF148">
    <property type="entry name" value="TETR-FAMILY TRANSCRIPTIONAL REGULATOR"/>
    <property type="match status" value="1"/>
</dbReference>
<comment type="caution">
    <text evidence="7">The sequence shown here is derived from an EMBL/GenBank/DDBJ whole genome shotgun (WGS) entry which is preliminary data.</text>
</comment>
<accession>A0A3M8K5W7</accession>